<organism evidence="3">
    <name type="scientific">Zea mays</name>
    <name type="common">Maize</name>
    <dbReference type="NCBI Taxonomy" id="4577"/>
    <lineage>
        <taxon>Eukaryota</taxon>
        <taxon>Viridiplantae</taxon>
        <taxon>Streptophyta</taxon>
        <taxon>Embryophyta</taxon>
        <taxon>Tracheophyta</taxon>
        <taxon>Spermatophyta</taxon>
        <taxon>Magnoliopsida</taxon>
        <taxon>Liliopsida</taxon>
        <taxon>Poales</taxon>
        <taxon>Poaceae</taxon>
        <taxon>PACMAD clade</taxon>
        <taxon>Panicoideae</taxon>
        <taxon>Andropogonodae</taxon>
        <taxon>Andropogoneae</taxon>
        <taxon>Tripsacinae</taxon>
        <taxon>Zea</taxon>
    </lineage>
</organism>
<dbReference type="Gene3D" id="1.20.930.10">
    <property type="entry name" value="Conserved domain common to transcription factors TFIIS, elongin A, CRSP70"/>
    <property type="match status" value="1"/>
</dbReference>
<sequence length="267" mass="30032">MSLRRWKSFFPAFAAIDTAIETATGARSRDKFRQLRSELVEMLCDAADDDADRVKGLCRLLDAAMAEALLTLHVVPVTTTMLTTTGVDKAVEGLLSHEDGKVRALARGILIKWAQGGVLDTTVLAAPPSTPRMRPQAQKPETAVLLADTPKISDEKMPPVVSNAGGDRVRSGQTGDAKRKHPGYYREADTDDEKRQRKVPEKVEDRPRKMEPDIKSRSSWRSRDTKSRSRASSWRSRDTKSTSRASSWRYRDERRFSTSTRHSHRRV</sequence>
<feature type="compositionally biased region" description="Basic and acidic residues" evidence="1">
    <location>
        <begin position="184"/>
        <end position="227"/>
    </location>
</feature>
<dbReference type="SUPFAM" id="SSF47676">
    <property type="entry name" value="Conserved domain common to transcription factors TFIIS, elongin A, CRSP70"/>
    <property type="match status" value="1"/>
</dbReference>
<dbReference type="AlphaFoldDB" id="A0A317Y4A9"/>
<accession>A0A317Y4A9</accession>
<feature type="region of interest" description="Disordered" evidence="1">
    <location>
        <begin position="148"/>
        <end position="267"/>
    </location>
</feature>
<dbReference type="Pfam" id="PF08711">
    <property type="entry name" value="Med26"/>
    <property type="match status" value="1"/>
</dbReference>
<dbReference type="InterPro" id="IPR017923">
    <property type="entry name" value="TFIIS_N"/>
</dbReference>
<evidence type="ECO:0000313" key="3">
    <source>
        <dbReference type="EMBL" id="PWZ53498.1"/>
    </source>
</evidence>
<dbReference type="ExpressionAtlas" id="A0A317Y4A9">
    <property type="expression patterns" value="baseline"/>
</dbReference>
<evidence type="ECO:0000256" key="1">
    <source>
        <dbReference type="SAM" id="MobiDB-lite"/>
    </source>
</evidence>
<dbReference type="Proteomes" id="UP000251960">
    <property type="component" value="Chromosome 1"/>
</dbReference>
<comment type="caution">
    <text evidence="3">The sequence shown here is derived from an EMBL/GenBank/DDBJ whole genome shotgun (WGS) entry which is preliminary data.</text>
</comment>
<dbReference type="PANTHER" id="PTHR47853:SF1">
    <property type="entry name" value="EXPRESSED PROTEIN"/>
    <property type="match status" value="1"/>
</dbReference>
<reference evidence="3" key="1">
    <citation type="journal article" date="2018" name="Nat. Genet.">
        <title>Extensive intraspecific gene order and gene structural variations between Mo17 and other maize genomes.</title>
        <authorList>
            <person name="Sun S."/>
            <person name="Zhou Y."/>
            <person name="Chen J."/>
            <person name="Shi J."/>
            <person name="Zhao H."/>
            <person name="Zhao H."/>
            <person name="Song W."/>
            <person name="Zhang M."/>
            <person name="Cui Y."/>
            <person name="Dong X."/>
            <person name="Liu H."/>
            <person name="Ma X."/>
            <person name="Jiao Y."/>
            <person name="Wang B."/>
            <person name="Wei X."/>
            <person name="Stein J.C."/>
            <person name="Glaubitz J.C."/>
            <person name="Lu F."/>
            <person name="Yu G."/>
            <person name="Liang C."/>
            <person name="Fengler K."/>
            <person name="Li B."/>
            <person name="Rafalski A."/>
            <person name="Schnable P.S."/>
            <person name="Ware D.H."/>
            <person name="Buckler E.S."/>
            <person name="Lai J."/>
        </authorList>
    </citation>
    <scope>NUCLEOTIDE SEQUENCE [LARGE SCALE GENOMIC DNA]</scope>
    <source>
        <tissue evidence="3">Seedling</tissue>
    </source>
</reference>
<dbReference type="EMBL" id="NCVQ01000001">
    <property type="protein sequence ID" value="PWZ53498.1"/>
    <property type="molecule type" value="Genomic_DNA"/>
</dbReference>
<evidence type="ECO:0000259" key="2">
    <source>
        <dbReference type="Pfam" id="PF08711"/>
    </source>
</evidence>
<feature type="domain" description="TFIIS N-terminal" evidence="2">
    <location>
        <begin position="67"/>
        <end position="114"/>
    </location>
</feature>
<proteinExistence type="predicted"/>
<dbReference type="InterPro" id="IPR035441">
    <property type="entry name" value="TFIIS/LEDGF_dom_sf"/>
</dbReference>
<name>A0A317Y4A9_MAIZE</name>
<protein>
    <recommendedName>
        <fullName evidence="2">TFIIS N-terminal domain-containing protein</fullName>
    </recommendedName>
</protein>
<gene>
    <name evidence="3" type="ORF">Zm00014a_029219</name>
</gene>
<dbReference type="PANTHER" id="PTHR47853">
    <property type="entry name" value="EXPRESSED PROTEIN"/>
    <property type="match status" value="1"/>
</dbReference>